<dbReference type="SMART" id="SM00904">
    <property type="entry name" value="Flavokinase"/>
    <property type="match status" value="1"/>
</dbReference>
<evidence type="ECO:0000256" key="14">
    <source>
        <dbReference type="PIRNR" id="PIRNR004491"/>
    </source>
</evidence>
<keyword evidence="17" id="KW-1185">Reference proteome</keyword>
<keyword evidence="6 14" id="KW-0548">Nucleotidyltransferase</keyword>
<gene>
    <name evidence="16" type="primary">ribF</name>
    <name evidence="16" type="ORF">EUAN_05910</name>
</gene>
<comment type="pathway">
    <text evidence="2 14">Cofactor biosynthesis; FMN biosynthesis; FMN from riboflavin (ATP route): step 1/1.</text>
</comment>
<dbReference type="AlphaFoldDB" id="A0A1S1V9K5"/>
<dbReference type="EC" id="2.7.7.2" evidence="14"/>
<comment type="caution">
    <text evidence="16">The sequence shown here is derived from an EMBL/GenBank/DDBJ whole genome shotgun (WGS) entry which is preliminary data.</text>
</comment>
<dbReference type="Pfam" id="PF06574">
    <property type="entry name" value="FAD_syn"/>
    <property type="match status" value="1"/>
</dbReference>
<dbReference type="NCBIfam" id="NF004162">
    <property type="entry name" value="PRK05627.1-5"/>
    <property type="match status" value="1"/>
</dbReference>
<dbReference type="PANTHER" id="PTHR22749">
    <property type="entry name" value="RIBOFLAVIN KINASE/FMN ADENYLYLTRANSFERASE"/>
    <property type="match status" value="1"/>
</dbReference>
<dbReference type="STRING" id="39480.EUAN_05910"/>
<dbReference type="UniPathway" id="UPA00276">
    <property type="reaction ID" value="UER00406"/>
</dbReference>
<dbReference type="GO" id="GO:0003919">
    <property type="term" value="F:FMN adenylyltransferase activity"/>
    <property type="evidence" value="ECO:0007669"/>
    <property type="project" value="UniProtKB-UniRule"/>
</dbReference>
<keyword evidence="4 14" id="KW-0288">FMN</keyword>
<dbReference type="RefSeq" id="WP_071061529.1">
    <property type="nucleotide sequence ID" value="NZ_MKIE01000002.1"/>
</dbReference>
<evidence type="ECO:0000256" key="4">
    <source>
        <dbReference type="ARBA" id="ARBA00022643"/>
    </source>
</evidence>
<dbReference type="UniPathway" id="UPA00277">
    <property type="reaction ID" value="UER00407"/>
</dbReference>
<dbReference type="EMBL" id="MKIE01000002">
    <property type="protein sequence ID" value="OHW62807.1"/>
    <property type="molecule type" value="Genomic_DNA"/>
</dbReference>
<feature type="domain" description="Riboflavin kinase" evidence="15">
    <location>
        <begin position="179"/>
        <end position="301"/>
    </location>
</feature>
<dbReference type="Pfam" id="PF01687">
    <property type="entry name" value="Flavokinase"/>
    <property type="match status" value="1"/>
</dbReference>
<keyword evidence="5 14" id="KW-0808">Transferase</keyword>
<dbReference type="FunFam" id="3.40.50.620:FF:000021">
    <property type="entry name" value="Riboflavin biosynthesis protein"/>
    <property type="match status" value="1"/>
</dbReference>
<proteinExistence type="inferred from homology"/>
<dbReference type="InterPro" id="IPR023465">
    <property type="entry name" value="Riboflavin_kinase_dom_sf"/>
</dbReference>
<evidence type="ECO:0000256" key="10">
    <source>
        <dbReference type="ARBA" id="ARBA00022840"/>
    </source>
</evidence>
<comment type="similarity">
    <text evidence="14">Belongs to the ribF family.</text>
</comment>
<dbReference type="GO" id="GO:0006747">
    <property type="term" value="P:FAD biosynthetic process"/>
    <property type="evidence" value="ECO:0007669"/>
    <property type="project" value="UniProtKB-UniRule"/>
</dbReference>
<dbReference type="Gene3D" id="3.40.50.620">
    <property type="entry name" value="HUPs"/>
    <property type="match status" value="1"/>
</dbReference>
<evidence type="ECO:0000256" key="9">
    <source>
        <dbReference type="ARBA" id="ARBA00022827"/>
    </source>
</evidence>
<dbReference type="SUPFAM" id="SSF52374">
    <property type="entry name" value="Nucleotidylyl transferase"/>
    <property type="match status" value="1"/>
</dbReference>
<keyword evidence="9 14" id="KW-0274">FAD</keyword>
<dbReference type="Gene3D" id="2.40.30.30">
    <property type="entry name" value="Riboflavin kinase-like"/>
    <property type="match status" value="1"/>
</dbReference>
<keyword evidence="3 14" id="KW-0285">Flavoprotein</keyword>
<evidence type="ECO:0000256" key="2">
    <source>
        <dbReference type="ARBA" id="ARBA00005201"/>
    </source>
</evidence>
<keyword evidence="11" id="KW-0511">Multifunctional enzyme</keyword>
<evidence type="ECO:0000313" key="16">
    <source>
        <dbReference type="EMBL" id="OHW62807.1"/>
    </source>
</evidence>
<dbReference type="PANTHER" id="PTHR22749:SF6">
    <property type="entry name" value="RIBOFLAVIN KINASE"/>
    <property type="match status" value="1"/>
</dbReference>
<comment type="catalytic activity">
    <reaction evidence="12 14">
        <text>riboflavin + ATP = FMN + ADP + H(+)</text>
        <dbReference type="Rhea" id="RHEA:14357"/>
        <dbReference type="ChEBI" id="CHEBI:15378"/>
        <dbReference type="ChEBI" id="CHEBI:30616"/>
        <dbReference type="ChEBI" id="CHEBI:57986"/>
        <dbReference type="ChEBI" id="CHEBI:58210"/>
        <dbReference type="ChEBI" id="CHEBI:456216"/>
        <dbReference type="EC" id="2.7.1.26"/>
    </reaction>
</comment>
<dbReference type="Proteomes" id="UP000180254">
    <property type="component" value="Unassembled WGS sequence"/>
</dbReference>
<evidence type="ECO:0000256" key="3">
    <source>
        <dbReference type="ARBA" id="ARBA00022630"/>
    </source>
</evidence>
<evidence type="ECO:0000256" key="5">
    <source>
        <dbReference type="ARBA" id="ARBA00022679"/>
    </source>
</evidence>
<name>A0A1S1V9K5_9FIRM</name>
<keyword evidence="8 14" id="KW-0418">Kinase</keyword>
<dbReference type="PIRSF" id="PIRSF004491">
    <property type="entry name" value="FAD_Synth"/>
    <property type="match status" value="1"/>
</dbReference>
<dbReference type="InterPro" id="IPR015865">
    <property type="entry name" value="Riboflavin_kinase_bac/euk"/>
</dbReference>
<dbReference type="GO" id="GO:0008531">
    <property type="term" value="F:riboflavin kinase activity"/>
    <property type="evidence" value="ECO:0007669"/>
    <property type="project" value="UniProtKB-UniRule"/>
</dbReference>
<comment type="catalytic activity">
    <reaction evidence="13 14">
        <text>FMN + ATP + H(+) = FAD + diphosphate</text>
        <dbReference type="Rhea" id="RHEA:17237"/>
        <dbReference type="ChEBI" id="CHEBI:15378"/>
        <dbReference type="ChEBI" id="CHEBI:30616"/>
        <dbReference type="ChEBI" id="CHEBI:33019"/>
        <dbReference type="ChEBI" id="CHEBI:57692"/>
        <dbReference type="ChEBI" id="CHEBI:58210"/>
        <dbReference type="EC" id="2.7.7.2"/>
    </reaction>
</comment>
<dbReference type="CDD" id="cd02064">
    <property type="entry name" value="FAD_synthetase_N"/>
    <property type="match status" value="1"/>
</dbReference>
<evidence type="ECO:0000256" key="1">
    <source>
        <dbReference type="ARBA" id="ARBA00004726"/>
    </source>
</evidence>
<reference evidence="16 17" key="1">
    <citation type="submission" date="2016-09" db="EMBL/GenBank/DDBJ databases">
        <title>Genome sequence of Eubacterium angustum.</title>
        <authorList>
            <person name="Poehlein A."/>
            <person name="Daniel R."/>
        </authorList>
    </citation>
    <scope>NUCLEOTIDE SEQUENCE [LARGE SCALE GENOMIC DNA]</scope>
    <source>
        <strain evidence="16 17">DSM 1989</strain>
    </source>
</reference>
<dbReference type="NCBIfam" id="TIGR00083">
    <property type="entry name" value="ribF"/>
    <property type="match status" value="1"/>
</dbReference>
<evidence type="ECO:0000256" key="7">
    <source>
        <dbReference type="ARBA" id="ARBA00022741"/>
    </source>
</evidence>
<evidence type="ECO:0000313" key="17">
    <source>
        <dbReference type="Proteomes" id="UP000180254"/>
    </source>
</evidence>
<dbReference type="InterPro" id="IPR023468">
    <property type="entry name" value="Riboflavin_kinase"/>
</dbReference>
<dbReference type="InterPro" id="IPR015864">
    <property type="entry name" value="FAD_synthase"/>
</dbReference>
<keyword evidence="10 14" id="KW-0067">ATP-binding</keyword>
<evidence type="ECO:0000256" key="12">
    <source>
        <dbReference type="ARBA" id="ARBA00047880"/>
    </source>
</evidence>
<evidence type="ECO:0000256" key="11">
    <source>
        <dbReference type="ARBA" id="ARBA00023268"/>
    </source>
</evidence>
<dbReference type="SUPFAM" id="SSF82114">
    <property type="entry name" value="Riboflavin kinase-like"/>
    <property type="match status" value="1"/>
</dbReference>
<evidence type="ECO:0000256" key="13">
    <source>
        <dbReference type="ARBA" id="ARBA00049494"/>
    </source>
</evidence>
<evidence type="ECO:0000259" key="15">
    <source>
        <dbReference type="SMART" id="SM00904"/>
    </source>
</evidence>
<dbReference type="GO" id="GO:0005524">
    <property type="term" value="F:ATP binding"/>
    <property type="evidence" value="ECO:0007669"/>
    <property type="project" value="UniProtKB-UniRule"/>
</dbReference>
<accession>A0A1S1V9K5</accession>
<dbReference type="GO" id="GO:0009398">
    <property type="term" value="P:FMN biosynthetic process"/>
    <property type="evidence" value="ECO:0007669"/>
    <property type="project" value="UniProtKB-UniRule"/>
</dbReference>
<protein>
    <recommendedName>
        <fullName evidence="14">Riboflavin biosynthesis protein</fullName>
    </recommendedName>
    <domain>
        <recommendedName>
            <fullName evidence="14">Riboflavin kinase</fullName>
            <ecNumber evidence="14">2.7.1.26</ecNumber>
        </recommendedName>
        <alternativeName>
            <fullName evidence="14">Flavokinase</fullName>
        </alternativeName>
    </domain>
    <domain>
        <recommendedName>
            <fullName evidence="14">FMN adenylyltransferase</fullName>
            <ecNumber evidence="14">2.7.7.2</ecNumber>
        </recommendedName>
        <alternativeName>
            <fullName evidence="14">FAD pyrophosphorylase</fullName>
        </alternativeName>
        <alternativeName>
            <fullName evidence="14">FAD synthase</fullName>
        </alternativeName>
    </domain>
</protein>
<dbReference type="InterPro" id="IPR002606">
    <property type="entry name" value="Riboflavin_kinase_bac"/>
</dbReference>
<dbReference type="GO" id="GO:0009231">
    <property type="term" value="P:riboflavin biosynthetic process"/>
    <property type="evidence" value="ECO:0007669"/>
    <property type="project" value="InterPro"/>
</dbReference>
<dbReference type="InterPro" id="IPR014729">
    <property type="entry name" value="Rossmann-like_a/b/a_fold"/>
</dbReference>
<keyword evidence="7 14" id="KW-0547">Nucleotide-binding</keyword>
<dbReference type="EC" id="2.7.1.26" evidence="14"/>
<sequence>MRIIEDGKRTERSTAVALGNFDGIHLGHIELLKACRNAAESRGLEFAILTFDKKLTELKQGGNLSCLTSRTQKEAVFKELGVELLYIVEFDEKLKSMEPELFMEKILREKLNASEVFVGFNFRFGRNASGDSALLLEKGERYGFKTNIVAPVQKSGEVISSSAIREYIRSGDIEKANSLLGRPYEIRGKVVRGKGRGKVMGFATANLKPEIEYLPPKYGVYKTETKWRGKSYSSLTNVGRNPTFGDISFSIETHILGFEEDIYEEVIEVSFVKFIREEVKFSTVENLISQVKSDIAEVERQD</sequence>
<dbReference type="OrthoDB" id="9803667at2"/>
<comment type="pathway">
    <text evidence="1 14">Cofactor biosynthesis; FAD biosynthesis; FAD from FMN: step 1/1.</text>
</comment>
<evidence type="ECO:0000256" key="6">
    <source>
        <dbReference type="ARBA" id="ARBA00022695"/>
    </source>
</evidence>
<organism evidence="16 17">
    <name type="scientific">Andreesenia angusta</name>
    <dbReference type="NCBI Taxonomy" id="39480"/>
    <lineage>
        <taxon>Bacteria</taxon>
        <taxon>Bacillati</taxon>
        <taxon>Bacillota</taxon>
        <taxon>Tissierellia</taxon>
        <taxon>Tissierellales</taxon>
        <taxon>Gottschalkiaceae</taxon>
        <taxon>Andreesenia</taxon>
    </lineage>
</organism>
<evidence type="ECO:0000256" key="8">
    <source>
        <dbReference type="ARBA" id="ARBA00022777"/>
    </source>
</evidence>